<keyword evidence="2" id="KW-1185">Reference proteome</keyword>
<gene>
    <name evidence="1" type="ORF">SLUN_39025</name>
</gene>
<dbReference type="Proteomes" id="UP000244201">
    <property type="component" value="Plasmid pSLUN2"/>
</dbReference>
<keyword evidence="1" id="KW-0614">Plasmid</keyword>
<dbReference type="KEGG" id="slk:SLUN_39025"/>
<protein>
    <submittedName>
        <fullName evidence="1">Uncharacterized protein</fullName>
    </submittedName>
</protein>
<geneLocation type="plasmid" evidence="2">
    <name>pslun2</name>
</geneLocation>
<evidence type="ECO:0000313" key="1">
    <source>
        <dbReference type="EMBL" id="AVZ78024.1"/>
    </source>
</evidence>
<dbReference type="OrthoDB" id="4245101at2"/>
<dbReference type="GeneID" id="55661225"/>
<sequence length="125" mass="13514">MSVSDFLARLQGKRAAYDTTDEVIRLLDEQYERVRDTQFPVHLQRAAHLEELLAFQPGLVDARAKAADLALYADALVTAARSNGHAELAERLVDVVESLHGAVAELAAATHATVPVPQVPLAYAA</sequence>
<dbReference type="RefSeq" id="WP_108155313.1">
    <property type="nucleotide sequence ID" value="NZ_CP026306.1"/>
</dbReference>
<name>A0A2R4TFY7_9ACTN</name>
<proteinExistence type="predicted"/>
<dbReference type="EMBL" id="CP026306">
    <property type="protein sequence ID" value="AVZ78024.1"/>
    <property type="molecule type" value="Genomic_DNA"/>
</dbReference>
<dbReference type="AlphaFoldDB" id="A0A2R4TFY7"/>
<evidence type="ECO:0000313" key="2">
    <source>
        <dbReference type="Proteomes" id="UP000244201"/>
    </source>
</evidence>
<reference evidence="1 2" key="1">
    <citation type="submission" date="2018-01" db="EMBL/GenBank/DDBJ databases">
        <title>Complete genome sequence of Streptomyces lunaelactis MM109T, a Ferroverdin A producer isolated from cave moonmilk deposits.</title>
        <authorList>
            <person name="Naome A."/>
            <person name="Martinet L."/>
            <person name="Maciejewska M."/>
            <person name="Anderssen S."/>
            <person name="Adam D."/>
            <person name="Tenconi E."/>
            <person name="Deflandre B."/>
            <person name="Arguelles-Arias A."/>
            <person name="Calusinska M."/>
            <person name="Copieters W."/>
            <person name="Karim L."/>
            <person name="Hanikenne M."/>
            <person name="Baurain D."/>
            <person name="van Wezel G."/>
            <person name="Smargiasso N."/>
            <person name="de Pauw E."/>
            <person name="Delfosse P."/>
            <person name="Rigali S."/>
        </authorList>
    </citation>
    <scope>NUCLEOTIDE SEQUENCE [LARGE SCALE GENOMIC DNA]</scope>
    <source>
        <strain evidence="1 2">MM109</strain>
        <plasmid evidence="2">Plasmid pslun2</plasmid>
    </source>
</reference>
<organism evidence="1 2">
    <name type="scientific">Streptomyces lunaelactis</name>
    <dbReference type="NCBI Taxonomy" id="1535768"/>
    <lineage>
        <taxon>Bacteria</taxon>
        <taxon>Bacillati</taxon>
        <taxon>Actinomycetota</taxon>
        <taxon>Actinomycetes</taxon>
        <taxon>Kitasatosporales</taxon>
        <taxon>Streptomycetaceae</taxon>
        <taxon>Streptomyces</taxon>
    </lineage>
</organism>
<accession>A0A2R4TFY7</accession>